<gene>
    <name evidence="2" type="ORF">OOZ53_14340</name>
</gene>
<evidence type="ECO:0000259" key="1">
    <source>
        <dbReference type="Pfam" id="PF13185"/>
    </source>
</evidence>
<accession>A0ABT4VPB9</accession>
<dbReference type="EMBL" id="JAPJZH010000008">
    <property type="protein sequence ID" value="MDA4846539.1"/>
    <property type="molecule type" value="Genomic_DNA"/>
</dbReference>
<dbReference type="Proteomes" id="UP001148313">
    <property type="component" value="Unassembled WGS sequence"/>
</dbReference>
<comment type="caution">
    <text evidence="2">The sequence shown here is derived from an EMBL/GenBank/DDBJ whole genome shotgun (WGS) entry which is preliminary data.</text>
</comment>
<dbReference type="SUPFAM" id="SSF55781">
    <property type="entry name" value="GAF domain-like"/>
    <property type="match status" value="1"/>
</dbReference>
<feature type="domain" description="GAF" evidence="1">
    <location>
        <begin position="21"/>
        <end position="147"/>
    </location>
</feature>
<dbReference type="RefSeq" id="WP_271090300.1">
    <property type="nucleotide sequence ID" value="NZ_JAPJZH010000008.1"/>
</dbReference>
<protein>
    <submittedName>
        <fullName evidence="2">GAF domain-containing protein</fullName>
    </submittedName>
</protein>
<organism evidence="2 3">
    <name type="scientific">Hoeflea poritis</name>
    <dbReference type="NCBI Taxonomy" id="2993659"/>
    <lineage>
        <taxon>Bacteria</taxon>
        <taxon>Pseudomonadati</taxon>
        <taxon>Pseudomonadota</taxon>
        <taxon>Alphaproteobacteria</taxon>
        <taxon>Hyphomicrobiales</taxon>
        <taxon>Rhizobiaceae</taxon>
        <taxon>Hoeflea</taxon>
    </lineage>
</organism>
<dbReference type="InterPro" id="IPR003018">
    <property type="entry name" value="GAF"/>
</dbReference>
<sequence length="166" mass="18191">MPVEDMMRDFKNAVERASNAQEVHRALEELTAALVGVKLFTLMTFDRQSGLASRCYTNMPEAYPCSGTKRVDSDRWTEQVLDGRQNFVANDIGGIAEVFDDHELIKSLGCESVLNLPVVVGGEVLGTINLLHEAGFYTPDKVVAAEILKLPGSVCFLKEKLSKGGQ</sequence>
<dbReference type="Gene3D" id="3.30.450.40">
    <property type="match status" value="1"/>
</dbReference>
<proteinExistence type="predicted"/>
<keyword evidence="3" id="KW-1185">Reference proteome</keyword>
<evidence type="ECO:0000313" key="2">
    <source>
        <dbReference type="EMBL" id="MDA4846539.1"/>
    </source>
</evidence>
<reference evidence="2" key="1">
    <citation type="submission" date="2022-11" db="EMBL/GenBank/DDBJ databases">
        <title>Hoeflea poritis sp. nov., isolated from scleractinian coral Porites lutea.</title>
        <authorList>
            <person name="Zhang G."/>
            <person name="Wei Q."/>
            <person name="Cai L."/>
        </authorList>
    </citation>
    <scope>NUCLEOTIDE SEQUENCE</scope>
    <source>
        <strain evidence="2">E7-10</strain>
    </source>
</reference>
<dbReference type="InterPro" id="IPR029016">
    <property type="entry name" value="GAF-like_dom_sf"/>
</dbReference>
<name>A0ABT4VPB9_9HYPH</name>
<evidence type="ECO:0000313" key="3">
    <source>
        <dbReference type="Proteomes" id="UP001148313"/>
    </source>
</evidence>
<dbReference type="Pfam" id="PF13185">
    <property type="entry name" value="GAF_2"/>
    <property type="match status" value="1"/>
</dbReference>